<evidence type="ECO:0000313" key="2">
    <source>
        <dbReference type="Proteomes" id="UP000265000"/>
    </source>
</evidence>
<keyword evidence="2" id="KW-1185">Reference proteome</keyword>
<name>A0A3Q2SYC8_FUNHE</name>
<reference evidence="1" key="2">
    <citation type="submission" date="2025-09" db="UniProtKB">
        <authorList>
            <consortium name="Ensembl"/>
        </authorList>
    </citation>
    <scope>IDENTIFICATION</scope>
</reference>
<dbReference type="AlphaFoldDB" id="A0A3Q2SYC8"/>
<accession>A0A3Q2SYC8</accession>
<organism evidence="1 2">
    <name type="scientific">Fundulus heteroclitus</name>
    <name type="common">Killifish</name>
    <name type="synonym">Mummichog</name>
    <dbReference type="NCBI Taxonomy" id="8078"/>
    <lineage>
        <taxon>Eukaryota</taxon>
        <taxon>Metazoa</taxon>
        <taxon>Chordata</taxon>
        <taxon>Craniata</taxon>
        <taxon>Vertebrata</taxon>
        <taxon>Euteleostomi</taxon>
        <taxon>Actinopterygii</taxon>
        <taxon>Neopterygii</taxon>
        <taxon>Teleostei</taxon>
        <taxon>Neoteleostei</taxon>
        <taxon>Acanthomorphata</taxon>
        <taxon>Ovalentaria</taxon>
        <taxon>Atherinomorphae</taxon>
        <taxon>Cyprinodontiformes</taxon>
        <taxon>Fundulidae</taxon>
        <taxon>Fundulus</taxon>
    </lineage>
</organism>
<proteinExistence type="predicted"/>
<dbReference type="Proteomes" id="UP000265000">
    <property type="component" value="Unplaced"/>
</dbReference>
<evidence type="ECO:0000313" key="1">
    <source>
        <dbReference type="Ensembl" id="ENSFHEP00000005758.1"/>
    </source>
</evidence>
<sequence>RQTLRTFLTAACSLLFRSKVIPLASPEHMRRSRSLKDGDLGSIRELTEAGGGEVLGYVLGCSIGAFSIAMSRAPGTVCSLLVFSALKKKKMAAMTLRSERYDGERLFKGLK</sequence>
<reference evidence="1" key="1">
    <citation type="submission" date="2025-08" db="UniProtKB">
        <authorList>
            <consortium name="Ensembl"/>
        </authorList>
    </citation>
    <scope>IDENTIFICATION</scope>
</reference>
<dbReference type="Ensembl" id="ENSFHET00000006642.1">
    <property type="protein sequence ID" value="ENSFHEP00000005758.1"/>
    <property type="gene ID" value="ENSFHEG00000006749.1"/>
</dbReference>
<protein>
    <submittedName>
        <fullName evidence="1">Uncharacterized protein</fullName>
    </submittedName>
</protein>